<organism evidence="2 3">
    <name type="scientific">Leishmania major</name>
    <dbReference type="NCBI Taxonomy" id="5664"/>
    <lineage>
        <taxon>Eukaryota</taxon>
        <taxon>Discoba</taxon>
        <taxon>Euglenozoa</taxon>
        <taxon>Kinetoplastea</taxon>
        <taxon>Metakinetoplastina</taxon>
        <taxon>Trypanosomatida</taxon>
        <taxon>Trypanosomatidae</taxon>
        <taxon>Leishmaniinae</taxon>
        <taxon>Leishmania</taxon>
    </lineage>
</organism>
<feature type="region of interest" description="Disordered" evidence="1">
    <location>
        <begin position="512"/>
        <end position="578"/>
    </location>
</feature>
<feature type="compositionally biased region" description="Low complexity" evidence="1">
    <location>
        <begin position="1120"/>
        <end position="1130"/>
    </location>
</feature>
<dbReference type="STRING" id="5664.Q4Q975"/>
<dbReference type="Proteomes" id="UP000000542">
    <property type="component" value="Chromosome 26"/>
</dbReference>
<dbReference type="VEuPathDB" id="TriTrypDB:LmjF.26.1190"/>
<dbReference type="GeneID" id="5652847"/>
<reference evidence="2 3" key="1">
    <citation type="journal article" date="2005" name="Science">
        <title>The genome of the kinetoplastid parasite, Leishmania major.</title>
        <authorList>
            <person name="Ivens A.C."/>
            <person name="Peacock C.S."/>
            <person name="Worthey E.A."/>
            <person name="Murphy L."/>
            <person name="Aggarwal G."/>
            <person name="Berriman M."/>
            <person name="Sisk E."/>
            <person name="Rajandream M.A."/>
            <person name="Adlem E."/>
            <person name="Aert R."/>
            <person name="Anupama A."/>
            <person name="Apostolou Z."/>
            <person name="Attipoe P."/>
            <person name="Bason N."/>
            <person name="Bauser C."/>
            <person name="Beck A."/>
            <person name="Beverley S.M."/>
            <person name="Bianchettin G."/>
            <person name="Borzym K."/>
            <person name="Bothe G."/>
            <person name="Bruschi C.V."/>
            <person name="Collins M."/>
            <person name="Cadag E."/>
            <person name="Ciarloni L."/>
            <person name="Clayton C."/>
            <person name="Coulson R.M."/>
            <person name="Cronin A."/>
            <person name="Cruz A.K."/>
            <person name="Davies R.M."/>
            <person name="De Gaudenzi J."/>
            <person name="Dobson D.E."/>
            <person name="Duesterhoeft A."/>
            <person name="Fazelina G."/>
            <person name="Fosker N."/>
            <person name="Frasch A.C."/>
            <person name="Fraser A."/>
            <person name="Fuchs M."/>
            <person name="Gabel C."/>
            <person name="Goble A."/>
            <person name="Goffeau A."/>
            <person name="Harris D."/>
            <person name="Hertz-Fowler C."/>
            <person name="Hilbert H."/>
            <person name="Horn D."/>
            <person name="Huang Y."/>
            <person name="Klages S."/>
            <person name="Knights A."/>
            <person name="Kube M."/>
            <person name="Larke N."/>
            <person name="Litvin L."/>
            <person name="Lord A."/>
            <person name="Louie T."/>
            <person name="Marra M."/>
            <person name="Masuy D."/>
            <person name="Matthews K."/>
            <person name="Michaeli S."/>
            <person name="Mottram J.C."/>
            <person name="Muller-Auer S."/>
            <person name="Munden H."/>
            <person name="Nelson S."/>
            <person name="Norbertczak H."/>
            <person name="Oliver K."/>
            <person name="O'neil S."/>
            <person name="Pentony M."/>
            <person name="Pohl T.M."/>
            <person name="Price C."/>
            <person name="Purnelle B."/>
            <person name="Quail M.A."/>
            <person name="Rabbinowitsch E."/>
            <person name="Reinhardt R."/>
            <person name="Rieger M."/>
            <person name="Rinta J."/>
            <person name="Robben J."/>
            <person name="Robertson L."/>
            <person name="Ruiz J.C."/>
            <person name="Rutter S."/>
            <person name="Saunders D."/>
            <person name="Schafer M."/>
            <person name="Schein J."/>
            <person name="Schwartz D.C."/>
            <person name="Seeger K."/>
            <person name="Seyler A."/>
            <person name="Sharp S."/>
            <person name="Shin H."/>
            <person name="Sivam D."/>
            <person name="Squares R."/>
            <person name="Squares S."/>
            <person name="Tosato V."/>
            <person name="Vogt C."/>
            <person name="Volckaert G."/>
            <person name="Wambutt R."/>
            <person name="Warren T."/>
            <person name="Wedler H."/>
            <person name="Woodward J."/>
            <person name="Zhou S."/>
            <person name="Zimmermann W."/>
            <person name="Smith D.F."/>
            <person name="Blackwell J.M."/>
            <person name="Stuart K.D."/>
            <person name="Barrell B."/>
            <person name="Myler P.J."/>
        </authorList>
    </citation>
    <scope>NUCLEOTIDE SEQUENCE [LARGE SCALE GENOMIC DNA]</scope>
    <source>
        <strain evidence="3">MHOM/IL/81/Friedlin</strain>
    </source>
</reference>
<feature type="region of interest" description="Disordered" evidence="1">
    <location>
        <begin position="429"/>
        <end position="467"/>
    </location>
</feature>
<dbReference type="HOGENOM" id="CLU_238827_0_0_1"/>
<dbReference type="KEGG" id="lma:LMJF_26_1190"/>
<protein>
    <submittedName>
        <fullName evidence="2">Uncharacterized protein</fullName>
    </submittedName>
</protein>
<feature type="compositionally biased region" description="Low complexity" evidence="1">
    <location>
        <begin position="527"/>
        <end position="556"/>
    </location>
</feature>
<evidence type="ECO:0000313" key="2">
    <source>
        <dbReference type="EMBL" id="CAJ05162.1"/>
    </source>
</evidence>
<dbReference type="VEuPathDB" id="TriTrypDB:LMJFC_260018200"/>
<feature type="region of interest" description="Disordered" evidence="1">
    <location>
        <begin position="1053"/>
        <end position="1077"/>
    </location>
</feature>
<dbReference type="eggNOG" id="ENOG502S9P4">
    <property type="taxonomic scope" value="Eukaryota"/>
</dbReference>
<feature type="compositionally biased region" description="Basic residues" evidence="1">
    <location>
        <begin position="157"/>
        <end position="177"/>
    </location>
</feature>
<feature type="region of interest" description="Disordered" evidence="1">
    <location>
        <begin position="30"/>
        <end position="196"/>
    </location>
</feature>
<gene>
    <name evidence="2" type="ORF">LMJF_26_1190</name>
</gene>
<feature type="region of interest" description="Disordered" evidence="1">
    <location>
        <begin position="309"/>
        <end position="365"/>
    </location>
</feature>
<dbReference type="VEuPathDB" id="TriTrypDB:LMJLV39_260017600"/>
<feature type="compositionally biased region" description="Polar residues" evidence="1">
    <location>
        <begin position="1574"/>
        <end position="1584"/>
    </location>
</feature>
<evidence type="ECO:0000256" key="1">
    <source>
        <dbReference type="SAM" id="MobiDB-lite"/>
    </source>
</evidence>
<feature type="region of interest" description="Disordered" evidence="1">
    <location>
        <begin position="918"/>
        <end position="939"/>
    </location>
</feature>
<feature type="compositionally biased region" description="Low complexity" evidence="1">
    <location>
        <begin position="1689"/>
        <end position="1704"/>
    </location>
</feature>
<feature type="compositionally biased region" description="Basic and acidic residues" evidence="1">
    <location>
        <begin position="569"/>
        <end position="578"/>
    </location>
</feature>
<dbReference type="OMA" id="CIDYHAP"/>
<feature type="region of interest" description="Disordered" evidence="1">
    <location>
        <begin position="1563"/>
        <end position="1584"/>
    </location>
</feature>
<feature type="compositionally biased region" description="Pro residues" evidence="1">
    <location>
        <begin position="515"/>
        <end position="526"/>
    </location>
</feature>
<name>Q4Q975_LEIMA</name>
<feature type="region of interest" description="Disordered" evidence="1">
    <location>
        <begin position="673"/>
        <end position="694"/>
    </location>
</feature>
<feature type="region of interest" description="Disordered" evidence="1">
    <location>
        <begin position="1194"/>
        <end position="1239"/>
    </location>
</feature>
<reference evidence="2 3" key="2">
    <citation type="journal article" date="2011" name="Genome Res.">
        <title>Chromosome and gene copy number variation allow major structural change between species and strains of Leishmania.</title>
        <authorList>
            <person name="Rogers M.B."/>
            <person name="Hilley J.D."/>
            <person name="Dickens N.J."/>
            <person name="Wilkes J."/>
            <person name="Bates P.A."/>
            <person name="Depledge D.P."/>
            <person name="Harris D."/>
            <person name="Her Y."/>
            <person name="Herzyk P."/>
            <person name="Imamura H."/>
            <person name="Otto T.D."/>
            <person name="Sanders M."/>
            <person name="Seeger K."/>
            <person name="Dujardin J.C."/>
            <person name="Berriman M."/>
            <person name="Smith D.F."/>
            <person name="Hertz-Fowler C."/>
            <person name="Mottram J.C."/>
        </authorList>
    </citation>
    <scope>NUCLEOTIDE SEQUENCE [LARGE SCALE GENOMIC DNA]</scope>
    <source>
        <strain evidence="3">MHOM/IL/81/Friedlin</strain>
    </source>
</reference>
<feature type="region of interest" description="Disordered" evidence="1">
    <location>
        <begin position="1114"/>
        <end position="1136"/>
    </location>
</feature>
<feature type="region of interest" description="Disordered" evidence="1">
    <location>
        <begin position="1678"/>
        <end position="1724"/>
    </location>
</feature>
<feature type="compositionally biased region" description="Low complexity" evidence="1">
    <location>
        <begin position="1053"/>
        <end position="1076"/>
    </location>
</feature>
<evidence type="ECO:0000313" key="3">
    <source>
        <dbReference type="Proteomes" id="UP000000542"/>
    </source>
</evidence>
<feature type="region of interest" description="Disordered" evidence="1">
    <location>
        <begin position="964"/>
        <end position="1038"/>
    </location>
</feature>
<dbReference type="EMBL" id="FR796422">
    <property type="protein sequence ID" value="CAJ05162.1"/>
    <property type="molecule type" value="Genomic_DNA"/>
</dbReference>
<dbReference type="InParanoid" id="Q4Q975"/>
<feature type="compositionally biased region" description="Low complexity" evidence="1">
    <location>
        <begin position="442"/>
        <end position="456"/>
    </location>
</feature>
<dbReference type="VEuPathDB" id="TriTrypDB:LMJSD75_260016000"/>
<sequence>MSSWPTPAGVGTFYVNDFKAQIASILGSHAAATGTSPSGSPATEGCGVAGRPQARREGGGGLSQSNSPFRHGSGIGGFDSVTPPPEVVPYSVSASRGTPLVTPTRGSGANRSGERAKSARRSSRAAPLLDTSAVFVTPTPQKQRHHHLSPAMSARDNKRKSTRARRVTTSASRRRSPKRDGAQRVGSPSAGHTNVTLATGVGGGYAIHVNRHPLYSGRGAPQRRCASPPPAAGKAAGVQGGLAISVEANTVRRLQRGGAEKPAASVAVTQTAPVKAATASGVCATVSAGQTRPSAQRGSIIEQLAAATQTNGGDGSTLGQAAHEPHANASVARSSSPRKCPRPHSESKLRLSRLTGGSDTKPLGPLRLQDRMRMHLQQASFNVSVSAAGEADRRLPNDTLVLAGPEQAPDGEENPMYAQLKAFQLPQAHTAAPPAPAPPSLPGSAPTGGTSAAAPSAAPPPPAAPGAVTAAAVTGLASAPAPAPAAGVPAPVVPPPPPGADVLAAAAFVGAPAASPAPPPPPPPPAVAAGAGAASAPAAGSSAAGTGASAAAAASGTRLSAQPVSARVPTKEMTEAEEERLLRDLAAASHHNHRCARPPPSAGSAVPATDAGLTAAIETALQLRREANSGALHGWRRPPANVLLPDPTLSAPTWVVLKSAPAQEAQQAAAAATFARPSGGASVDRSASRADDMPAAAHEVAENAADGDETARVLDCIDYHAPFQCVLRPEYVEHDLVPAALSVGVVAHTGMDDPMKSWHTNRTTPGAAAAAVEQRDNVNGDALAAVAAASSDTAVKTLAAQAVILRDPLSLLACEHLAEDTIDIAARRRAYLSSMDALHGITRGGALVSTLQEASPLGAVFCELSYPAKVLLSAILYMRSLGALPSLLRVGPLTEYSPVVDKENCIELVFYNPPDDEQGVRAAQEEQHKSGQLKPSRHPFERERAVGATVLHSQVPARRVSLIEAVTPTNAPGRARSQPHAEGQPRSSPGALFRSRSGRQYGNTRSFTGDSLAGKGEAHASHAHSYTDPSPSPLQKRRPTALEDRLMSTLSATARRRAGSATSRSVSSAAVTSHTVSPHRFFSRAISTNLAGPQLHDTEASLTAADTLDGVRRLPGADGGEPCPSESGGSWLLRNASQDGPARHVFARQVGDPGTNADESLSGSDNVHRSYADLASGRQRRQKLSQLPAKLQGCGSGYTSTFATPVPRVRITPPSGTSASGASGAPAQTSATTATGSSALRRSSVTVALEDLQRAAERGGVSAAARAATAPALPSHSLPDRADPLSAVTQPAKAMPPRLPTHFEAGQSATACGTRGAATPASGSTPASAHGPGVARFPTGEQELCVVLRAVVAQKSHVYSFGKAETVHVLPPLPRRSTDDDDDKALLRKQTTQKAEMERLATDSSSPLHKFLCGGDKLRGEAKIEGDQWRAVLLDRARRAAAAARQHVPVAVNEKGMQTSADYGDLVVAFVLSGNASELCGSVPDMMELEALRYRIFSLLGYSASDPAGMQAVKEAAGIGGASAAAQPPAEAVTRSCTTAPSPLEPNLARLQQHLASFEAFHTPASPHPKARETSSFGASSASPCASLVRGQRRPSFFEDVLQRADPLADLDNGDGKRERYPTEFDVQQRQTTLRQRQTQDVQALMLQRYPIYRASSVAESTLQAFFAEAKEAVVAARQQARRRDDAKSSSGRPSTSGRRFSSPDQSLDPLTRHTRGDATTTALQDSERDLLRFRPMSLNSFHRELTDAVQYALDLQIRQGKKDVLHALHM</sequence>
<feature type="compositionally biased region" description="Low complexity" evidence="1">
    <location>
        <begin position="1212"/>
        <end position="1239"/>
    </location>
</feature>
<accession>Q4Q975</accession>
<proteinExistence type="predicted"/>
<feature type="compositionally biased region" description="Low complexity" evidence="1">
    <location>
        <begin position="1316"/>
        <end position="1333"/>
    </location>
</feature>
<feature type="compositionally biased region" description="Polar residues" evidence="1">
    <location>
        <begin position="998"/>
        <end position="1009"/>
    </location>
</feature>
<dbReference type="RefSeq" id="XP_001684123.1">
    <property type="nucleotide sequence ID" value="XM_001684071.1"/>
</dbReference>
<feature type="region of interest" description="Disordered" evidence="1">
    <location>
        <begin position="1267"/>
        <end position="1335"/>
    </location>
</feature>
<keyword evidence="3" id="KW-1185">Reference proteome</keyword>